<keyword evidence="2" id="KW-1185">Reference proteome</keyword>
<dbReference type="Proteomes" id="UP000515561">
    <property type="component" value="Chromosome"/>
</dbReference>
<sequence length="87" mass="10183">MKLKELFSSKSNEFHETTAMLYGKQESIRYYCTNLLWGQKLYKELRFVLVEYNNIQCILVSTDLTLDSAAIIRLYRIDSKSNASFVS</sequence>
<accession>A0A6S6RB97</accession>
<proteinExistence type="predicted"/>
<reference evidence="1 2" key="1">
    <citation type="journal article" date="2016" name="Int. J. Syst. Evol. Microbiol.">
        <title>Descriptions of Anaerotaenia torta gen. nov., sp. nov. and Anaerocolumna cellulosilytica gen. nov., sp. nov. isolated from a methanogenic reactor of cattle waste.</title>
        <authorList>
            <person name="Uek A."/>
            <person name="Ohtaki Y."/>
            <person name="Kaku N."/>
            <person name="Ueki K."/>
        </authorList>
    </citation>
    <scope>NUCLEOTIDE SEQUENCE [LARGE SCALE GENOMIC DNA]</scope>
    <source>
        <strain evidence="1 2">SN021</strain>
    </source>
</reference>
<dbReference type="EMBL" id="AP023367">
    <property type="protein sequence ID" value="BCJ96315.1"/>
    <property type="molecule type" value="Genomic_DNA"/>
</dbReference>
<dbReference type="AlphaFoldDB" id="A0A6S6RB97"/>
<organism evidence="1 2">
    <name type="scientific">Anaerocolumna cellulosilytica</name>
    <dbReference type="NCBI Taxonomy" id="433286"/>
    <lineage>
        <taxon>Bacteria</taxon>
        <taxon>Bacillati</taxon>
        <taxon>Bacillota</taxon>
        <taxon>Clostridia</taxon>
        <taxon>Lachnospirales</taxon>
        <taxon>Lachnospiraceae</taxon>
        <taxon>Anaerocolumna</taxon>
    </lineage>
</organism>
<evidence type="ECO:0000313" key="1">
    <source>
        <dbReference type="EMBL" id="BCJ96315.1"/>
    </source>
</evidence>
<gene>
    <name evidence="1" type="ORF">acsn021_38840</name>
</gene>
<dbReference type="KEGG" id="acel:acsn021_38840"/>
<name>A0A6S6RB97_9FIRM</name>
<protein>
    <submittedName>
        <fullName evidence="1">Uncharacterized protein</fullName>
    </submittedName>
</protein>
<dbReference type="RefSeq" id="WP_243167886.1">
    <property type="nucleotide sequence ID" value="NZ_AP023367.1"/>
</dbReference>
<evidence type="ECO:0000313" key="2">
    <source>
        <dbReference type="Proteomes" id="UP000515561"/>
    </source>
</evidence>